<evidence type="ECO:0000313" key="2">
    <source>
        <dbReference type="RefSeq" id="XP_073933673.1"/>
    </source>
</evidence>
<protein>
    <submittedName>
        <fullName evidence="2">Oncostatin-M-specific receptor subunit beta isoform X1</fullName>
    </submittedName>
</protein>
<gene>
    <name evidence="2" type="primary">Osmr</name>
</gene>
<evidence type="ECO:0000313" key="1">
    <source>
        <dbReference type="Proteomes" id="UP001732720"/>
    </source>
</evidence>
<name>A0AC58MW82_CASCN</name>
<proteinExistence type="predicted"/>
<dbReference type="RefSeq" id="XP_073933673.1">
    <property type="nucleotide sequence ID" value="XM_074077572.1"/>
</dbReference>
<organism evidence="1 2">
    <name type="scientific">Castor canadensis</name>
    <name type="common">American beaver</name>
    <dbReference type="NCBI Taxonomy" id="51338"/>
    <lineage>
        <taxon>Eukaryota</taxon>
        <taxon>Metazoa</taxon>
        <taxon>Chordata</taxon>
        <taxon>Craniata</taxon>
        <taxon>Vertebrata</taxon>
        <taxon>Euteleostomi</taxon>
        <taxon>Mammalia</taxon>
        <taxon>Eutheria</taxon>
        <taxon>Euarchontoglires</taxon>
        <taxon>Glires</taxon>
        <taxon>Rodentia</taxon>
        <taxon>Castorimorpha</taxon>
        <taxon>Castoridae</taxon>
        <taxon>Castor</taxon>
    </lineage>
</organism>
<keyword evidence="1" id="KW-1185">Reference proteome</keyword>
<accession>A0AC58MW82</accession>
<reference evidence="2" key="1">
    <citation type="submission" date="2025-08" db="UniProtKB">
        <authorList>
            <consortium name="RefSeq"/>
        </authorList>
    </citation>
    <scope>IDENTIFICATION</scope>
</reference>
<dbReference type="Proteomes" id="UP001732720">
    <property type="component" value="Chromosome 6"/>
</dbReference>
<sequence>MNRTRVGGQGDPRNLFKQVALLWTPNGNAITSLAGELVLCQGARGLPCGQLARAGRKARPAEFSVSTFPSQASPTSFPPLPARPPDPGLRGLASRGVLSISLGDQRRRIPVGPRSAKSAEQDGKLQKSSPLCPPPPLSRNSRPSALTPQLIHSRGAGLPGHVRTDVRTRGRTAPPAPPLPRRTGPTNAGPRRRGLTEHFSLTPESLNVSMNSTLQHLHLQWTVQNLPLHQELKMVFQIEISRIRISNVIWVGNYSSTVKWNQVLHWSWESELPLECATHFVRIKSMVDDAKFPELSFWSKWSSWEEVRAKEPPGPKSLLIFPRGKLVEEGSNVTICYVAGSNLTNVLCYLKEELIHGEQLDSNVLAFKLNNVSFINKSGTTVSCHEKNNIVSGVVLFVSKVLEEPKDFSCETQDFKTLSCTWNPGVDTVLDWSQQPSQSYTLFESFSGEKKRCKHNNLCNWKITQDSQEMYNFTLVAENYLRKRSVNIVFNLTHRVHPKAPYQVNLENVGATKVRMTWKVPSPGDYHTFWCQVELQDEGKVIQRHNVSVKVNGEYLFSELEPNKKYEAQVRCADGSHFWRWSEWTSQTLVTTEAAPSKAPALWRNVRSENGSRTVTLFWKPLSKFHANGKILFYNVVVENLDKPSKLEVYPIRAPASSKELSLDQSSYQIHLTANNSVGTSPAAVIVISEDSGKEDIKEERIKGTENGFLMSWKPPSEDIIGYVVDWCAHTQDQLCDLQWKNVGPNTTNTVISSDAFRSGVRYNFRIYGISTERTAYLVEKRTGYSQELAPSKNPQVVMSNLTSSSFMLSWTSYPTEFQSGFIQGYHVYLKSKERQCQPGFEKAVLPDDSVCCKYDIKDPEQKTFIVDNLQPESFYEFFVASYTSGGEGPSGIFTKVTTPDEHSHTLIRIILPVALCLLLLFLVCYWKSQWMKEKCYPDIPDPYKSSILSLIKSKENPHLIIMNVKDCIPDALEIINKPEVTKTHVSTGKPLSTESELAKHAYLYLLPTEKEQLGPGPCICFENFTYNQSTSDSGSCGHVPVTPKDPPCQLGLLTQPENLLNVLEKKYTKSPGEIPAGEAGLNYVSQLASPLCGDKDSLPTHPTMPAHCSEYKTQMAVPPCLASPSPTEDGSLSSMILLGQGEHYR</sequence>
<keyword evidence="2" id="KW-0675">Receptor</keyword>